<keyword evidence="1" id="KW-0479">Metal-binding</keyword>
<protein>
    <recommendedName>
        <fullName evidence="6">SP-RING-type domain-containing protein</fullName>
    </recommendedName>
</protein>
<dbReference type="PANTHER" id="PTHR10782:SF94">
    <property type="entry name" value="SUPPRESSOR OF VARIEGATION 2-10, ISOFORM I"/>
    <property type="match status" value="1"/>
</dbReference>
<dbReference type="PROSITE" id="PS51044">
    <property type="entry name" value="ZF_SP_RING"/>
    <property type="match status" value="4"/>
</dbReference>
<dbReference type="Proteomes" id="UP000759131">
    <property type="component" value="Unassembled WGS sequence"/>
</dbReference>
<dbReference type="GO" id="GO:0061665">
    <property type="term" value="F:SUMO ligase activity"/>
    <property type="evidence" value="ECO:0007669"/>
    <property type="project" value="TreeGrafter"/>
</dbReference>
<proteinExistence type="predicted"/>
<dbReference type="GO" id="GO:0016925">
    <property type="term" value="P:protein sumoylation"/>
    <property type="evidence" value="ECO:0007669"/>
    <property type="project" value="TreeGrafter"/>
</dbReference>
<feature type="domain" description="SP-RING-type" evidence="6">
    <location>
        <begin position="447"/>
        <end position="530"/>
    </location>
</feature>
<name>A0A7R9PZ81_9ACAR</name>
<dbReference type="Pfam" id="PF02891">
    <property type="entry name" value="zf-MIZ"/>
    <property type="match status" value="4"/>
</dbReference>
<evidence type="ECO:0000256" key="1">
    <source>
        <dbReference type="ARBA" id="ARBA00022723"/>
    </source>
</evidence>
<dbReference type="GO" id="GO:0006357">
    <property type="term" value="P:regulation of transcription by RNA polymerase II"/>
    <property type="evidence" value="ECO:0007669"/>
    <property type="project" value="TreeGrafter"/>
</dbReference>
<reference evidence="7" key="1">
    <citation type="submission" date="2020-11" db="EMBL/GenBank/DDBJ databases">
        <authorList>
            <person name="Tran Van P."/>
        </authorList>
    </citation>
    <scope>NUCLEOTIDE SEQUENCE</scope>
</reference>
<dbReference type="OrthoDB" id="6510781at2759"/>
<evidence type="ECO:0000313" key="8">
    <source>
        <dbReference type="Proteomes" id="UP000759131"/>
    </source>
</evidence>
<feature type="region of interest" description="Disordered" evidence="5">
    <location>
        <begin position="650"/>
        <end position="681"/>
    </location>
</feature>
<feature type="domain" description="SP-RING-type" evidence="6">
    <location>
        <begin position="916"/>
        <end position="999"/>
    </location>
</feature>
<evidence type="ECO:0000256" key="3">
    <source>
        <dbReference type="ARBA" id="ARBA00022833"/>
    </source>
</evidence>
<feature type="domain" description="SP-RING-type" evidence="6">
    <location>
        <begin position="40"/>
        <end position="123"/>
    </location>
</feature>
<evidence type="ECO:0000256" key="5">
    <source>
        <dbReference type="SAM" id="MobiDB-lite"/>
    </source>
</evidence>
<feature type="region of interest" description="Disordered" evidence="5">
    <location>
        <begin position="1133"/>
        <end position="1177"/>
    </location>
</feature>
<keyword evidence="3" id="KW-0862">Zinc</keyword>
<feature type="non-terminal residue" evidence="7">
    <location>
        <position position="1519"/>
    </location>
</feature>
<sequence length="1519" mass="171777">IVTELTDQSFVEYLTADSGHRLTADETKALIGRKCGHNSGDDGICVLEDSIQVSLICPVSQRRLRIPCRAVTCQHIECFDGQSLFAVNEWRSEWLCPICQSPADTSDIRVDTYFETVLTETPESVTTIRVKSDGNYVIGGRFDGQSLTTNPTDNTIGSSLRAQWRPMASGSNSTDSHTAANEQPVTDTIAPTPATTITAAADKCEPLPSGKRSSASVHSNGDDGGPQHKRPHTMDHSPPTVPINVCQPPIASPSDMNLSDNSSQEVVTDCAFRRLPKYTIVRQLYGPRVLTSISDAVIWKSFTLYEDYFPDTYFLADKNLSKILIKNRMQIQLRFSRTAEPAAKDSVPEGLCIDVNDTRVYTHSSDGQQWCRPYDVSQYCRLGLNDIQFSLSSKNNGYFLPTLFEVSIVKELTDQSFVEYLTADSGHRLTADDTKALIRRKFGHNSGDDGISLLDDWIQVSLKCPLSQRRLRIPCRTVTCQHIECFDGQSFFAANEWRSEWLCPICHASADTSALRVDTYFQNVLVKTPEFMTTIRVTSDGNYVIGGRFDGQVIQLLDDSETDEEVMASSLDKRAATLSAEGCQRLRLKRLHRLITRFTKSELIEVLKEFQWTYNKSDIWRTLLSRVQQLIDSPDADVQRLSRVIPSIHKRKAHRKDRRRMANKSANNYGVNGGQPLRPPSAKRQRVILPPIDDRWEISPPTVHNNHDIDSWSLPFPYDTMDTDLSPPADTSDQEVVTAYAFRPLPKYTIVKRLHETEVLPSISDRGVRKTFLLFEKDFVGIYWPADRNLQKILAKNGMQILLRFSHTAEPAAKDSVPEALCIVVNGALVYTYSDDQQWCRPFDVSQYCRLGFNDMWFSLSSKNSEYILPTLFEVSIVKELTDQLFVEYLTADSGHRLTADETKALIGRKFGHNWDDDGFNLLDDSIQVSLMCPLSQRRLRIPCRTVKCQHIECFDGQSFFAANEWRSEWLCPICHASADTSALRVDTYFQNVLAETPKSLTTIRVTNGGLYIIDGRFDGQMIELIDDSLSLKQHLRRTSNPVLDTMASDPGLGKWAAMLRDKSFYMYPNLGTLHQLITRFTKRELKQVLGEFQWTYTGSDIWRPLLSRVQQLIDSSDTDVYHVYRVIQSIHKRKAHRKDRRMAKKSANNDGVNGGQPLRPPSPKRERLISPPIGNRSEISPPNVLFNYAIETPPLVTTDASHTDLSPLADTSDQEVVTAYAFRPFPKYTIVKRLLETEVLPSISDRGVRKTFLLFEYFPADINLVKMLYKNQMGIQLRFSHTAEPAAKDSVPEALCIHVNDALVYTYTDNKQWCRPFNVSRYCRLGRNDIQFSLSTKNSEYVLPTLFEVSIVKVLTAQLFSSLLTIDSKNWLTTNATNVLISRRVGHNAGDDGISLLDDSIRVSLMCPLSQRRLRIPCRTVTCQHIECFDGQSFFAANEWRSEWLCPICQALADTSALRVDTYFQKVLAKTPESVTTIRVKNGGSYVIGGRFDGQVIQLMDDSETDEEVMASSDDNED</sequence>
<accession>A0A7R9PZ81</accession>
<evidence type="ECO:0000259" key="6">
    <source>
        <dbReference type="PROSITE" id="PS51044"/>
    </source>
</evidence>
<dbReference type="GO" id="GO:0003712">
    <property type="term" value="F:transcription coregulator activity"/>
    <property type="evidence" value="ECO:0007669"/>
    <property type="project" value="TreeGrafter"/>
</dbReference>
<gene>
    <name evidence="7" type="ORF">OSB1V03_LOCUS6650</name>
</gene>
<dbReference type="InterPro" id="IPR013083">
    <property type="entry name" value="Znf_RING/FYVE/PHD"/>
</dbReference>
<keyword evidence="2 4" id="KW-0863">Zinc-finger</keyword>
<dbReference type="GO" id="GO:0008270">
    <property type="term" value="F:zinc ion binding"/>
    <property type="evidence" value="ECO:0007669"/>
    <property type="project" value="UniProtKB-KW"/>
</dbReference>
<keyword evidence="8" id="KW-1185">Reference proteome</keyword>
<feature type="compositionally biased region" description="Polar residues" evidence="5">
    <location>
        <begin position="169"/>
        <end position="185"/>
    </location>
</feature>
<dbReference type="Gene3D" id="2.60.120.780">
    <property type="entry name" value="PINIT domain"/>
    <property type="match status" value="2"/>
</dbReference>
<dbReference type="InterPro" id="IPR004181">
    <property type="entry name" value="Znf_MIZ"/>
</dbReference>
<feature type="domain" description="SP-RING-type" evidence="6">
    <location>
        <begin position="1391"/>
        <end position="1474"/>
    </location>
</feature>
<feature type="compositionally biased region" description="Basic residues" evidence="5">
    <location>
        <begin position="650"/>
        <end position="662"/>
    </location>
</feature>
<feature type="compositionally biased region" description="Basic residues" evidence="5">
    <location>
        <begin position="1133"/>
        <end position="1145"/>
    </location>
</feature>
<dbReference type="CDD" id="cd16650">
    <property type="entry name" value="SP-RING_PIAS-like"/>
    <property type="match status" value="4"/>
</dbReference>
<dbReference type="PANTHER" id="PTHR10782">
    <property type="entry name" value="ZINC FINGER MIZ DOMAIN-CONTAINING PROTEIN"/>
    <property type="match status" value="1"/>
</dbReference>
<evidence type="ECO:0000313" key="7">
    <source>
        <dbReference type="EMBL" id="CAD7626217.1"/>
    </source>
</evidence>
<dbReference type="EMBL" id="OC858240">
    <property type="protein sequence ID" value="CAD7626217.1"/>
    <property type="molecule type" value="Genomic_DNA"/>
</dbReference>
<dbReference type="GO" id="GO:0000785">
    <property type="term" value="C:chromatin"/>
    <property type="evidence" value="ECO:0007669"/>
    <property type="project" value="TreeGrafter"/>
</dbReference>
<organism evidence="7">
    <name type="scientific">Medioppia subpectinata</name>
    <dbReference type="NCBI Taxonomy" id="1979941"/>
    <lineage>
        <taxon>Eukaryota</taxon>
        <taxon>Metazoa</taxon>
        <taxon>Ecdysozoa</taxon>
        <taxon>Arthropoda</taxon>
        <taxon>Chelicerata</taxon>
        <taxon>Arachnida</taxon>
        <taxon>Acari</taxon>
        <taxon>Acariformes</taxon>
        <taxon>Sarcoptiformes</taxon>
        <taxon>Oribatida</taxon>
        <taxon>Brachypylina</taxon>
        <taxon>Oppioidea</taxon>
        <taxon>Oppiidae</taxon>
        <taxon>Medioppia</taxon>
    </lineage>
</organism>
<dbReference type="InterPro" id="IPR038654">
    <property type="entry name" value="PINIT_sf"/>
</dbReference>
<dbReference type="Gene3D" id="3.30.40.10">
    <property type="entry name" value="Zinc/RING finger domain, C3HC4 (zinc finger)"/>
    <property type="match status" value="4"/>
</dbReference>
<feature type="compositionally biased region" description="Low complexity" evidence="5">
    <location>
        <begin position="186"/>
        <end position="201"/>
    </location>
</feature>
<feature type="region of interest" description="Disordered" evidence="5">
    <location>
        <begin position="166"/>
        <end position="261"/>
    </location>
</feature>
<evidence type="ECO:0000256" key="2">
    <source>
        <dbReference type="ARBA" id="ARBA00022771"/>
    </source>
</evidence>
<evidence type="ECO:0000256" key="4">
    <source>
        <dbReference type="PROSITE-ProRule" id="PRU00452"/>
    </source>
</evidence>
<dbReference type="EMBL" id="CAJPIZ010003665">
    <property type="protein sequence ID" value="CAG2106647.1"/>
    <property type="molecule type" value="Genomic_DNA"/>
</dbReference>